<reference evidence="6 7" key="1">
    <citation type="submission" date="2020-05" db="EMBL/GenBank/DDBJ databases">
        <title>Genome Sequencing of Type Strains.</title>
        <authorList>
            <person name="Lemaire J.F."/>
            <person name="Inderbitzin P."/>
            <person name="Gregorio O.A."/>
            <person name="Collins S.B."/>
            <person name="Wespe N."/>
            <person name="Knight-Connoni V."/>
        </authorList>
    </citation>
    <scope>NUCLEOTIDE SEQUENCE [LARGE SCALE GENOMIC DNA]</scope>
    <source>
        <strain evidence="6 7">DSM 20512</strain>
    </source>
</reference>
<dbReference type="Pfam" id="PF03441">
    <property type="entry name" value="FAD_binding_7"/>
    <property type="match status" value="1"/>
</dbReference>
<dbReference type="AlphaFoldDB" id="A0A850DT42"/>
<sequence>MRHPHDTPTCNDPPRGIESQQRRNEAAHRVSVATDPVAPQLRSASAFEASPETEARQPSAPPFTSEPCHPGTRLPRRRQAQDGEVTTPTRAAGLDALRAFVPHAGADYRRDRNHDTGPARTNVSGLSPYIRHRLVTEQEVVDAVLDRHSLHTAEKFVQEVFWRTYWKGWLEQRPEVWRRYRGEVRDLLAGDLPAHYEDVVAGRSGIEAMDAWVRELVETGYLHNHTRMWFASIWVFTLELPWQLGADFFSRHLLDGDAASNTLSWRWVAGLQTRGKTYLATTENIARYTDGRFAPTGLATEARALDEEPFPAAVPVPSDDVDGRVGERVGLLLHEEDLEPESLLAASRSSGATVLNSVEPSAVLGWAGAANLDTVVVPYAPVGPVRERLDLLRTRLGAEGVALVTVRRRWDGRAWPYASRGFFPFRERIPGLVRVR</sequence>
<evidence type="ECO:0000259" key="5">
    <source>
        <dbReference type="Pfam" id="PF03441"/>
    </source>
</evidence>
<dbReference type="SUPFAM" id="SSF48173">
    <property type="entry name" value="Cryptochrome/photolyase FAD-binding domain"/>
    <property type="match status" value="1"/>
</dbReference>
<feature type="region of interest" description="Disordered" evidence="4">
    <location>
        <begin position="1"/>
        <end position="93"/>
    </location>
</feature>
<comment type="cofactor">
    <cofactor evidence="3">
        <name>FAD</name>
        <dbReference type="ChEBI" id="CHEBI:57692"/>
    </cofactor>
    <text evidence="3">Binds 1 FAD per subunit.</text>
</comment>
<evidence type="ECO:0000256" key="3">
    <source>
        <dbReference type="PIRSR" id="PIRSR602081-1"/>
    </source>
</evidence>
<dbReference type="GO" id="GO:0071949">
    <property type="term" value="F:FAD binding"/>
    <property type="evidence" value="ECO:0007669"/>
    <property type="project" value="TreeGrafter"/>
</dbReference>
<dbReference type="Gene3D" id="1.25.40.80">
    <property type="match status" value="1"/>
</dbReference>
<dbReference type="Gene3D" id="1.10.579.10">
    <property type="entry name" value="DNA Cyclobutane Dipyrimidine Photolyase, subunit A, domain 3"/>
    <property type="match status" value="1"/>
</dbReference>
<feature type="domain" description="Cryptochrome/DNA photolyase FAD-binding" evidence="5">
    <location>
        <begin position="156"/>
        <end position="279"/>
    </location>
</feature>
<dbReference type="GO" id="GO:0003677">
    <property type="term" value="F:DNA binding"/>
    <property type="evidence" value="ECO:0007669"/>
    <property type="project" value="TreeGrafter"/>
</dbReference>
<gene>
    <name evidence="6" type="ORF">HP467_06740</name>
</gene>
<evidence type="ECO:0000256" key="1">
    <source>
        <dbReference type="ARBA" id="ARBA00022630"/>
    </source>
</evidence>
<keyword evidence="2 3" id="KW-0274">FAD</keyword>
<feature type="binding site" evidence="3">
    <location>
        <position position="108"/>
    </location>
    <ligand>
        <name>FAD</name>
        <dbReference type="ChEBI" id="CHEBI:57692"/>
    </ligand>
</feature>
<accession>A0A850DT42</accession>
<evidence type="ECO:0000256" key="4">
    <source>
        <dbReference type="SAM" id="MobiDB-lite"/>
    </source>
</evidence>
<evidence type="ECO:0000313" key="7">
    <source>
        <dbReference type="Proteomes" id="UP000539146"/>
    </source>
</evidence>
<organism evidence="6 7">
    <name type="scientific">Curtobacterium citreum</name>
    <dbReference type="NCBI Taxonomy" id="2036"/>
    <lineage>
        <taxon>Bacteria</taxon>
        <taxon>Bacillati</taxon>
        <taxon>Actinomycetota</taxon>
        <taxon>Actinomycetes</taxon>
        <taxon>Micrococcales</taxon>
        <taxon>Microbacteriaceae</taxon>
        <taxon>Curtobacterium</taxon>
    </lineage>
</organism>
<dbReference type="EMBL" id="JABMCG010000093">
    <property type="protein sequence ID" value="NUU27809.1"/>
    <property type="molecule type" value="Genomic_DNA"/>
</dbReference>
<comment type="caution">
    <text evidence="6">The sequence shown here is derived from an EMBL/GenBank/DDBJ whole genome shotgun (WGS) entry which is preliminary data.</text>
</comment>
<proteinExistence type="predicted"/>
<protein>
    <submittedName>
        <fullName evidence="6">DNA photolyase</fullName>
    </submittedName>
</protein>
<feature type="binding site" evidence="3">
    <location>
        <position position="156"/>
    </location>
    <ligand>
        <name>FAD</name>
        <dbReference type="ChEBI" id="CHEBI:57692"/>
    </ligand>
</feature>
<feature type="binding site" evidence="3">
    <location>
        <begin position="255"/>
        <end position="257"/>
    </location>
    <ligand>
        <name>FAD</name>
        <dbReference type="ChEBI" id="CHEBI:57692"/>
    </ligand>
</feature>
<dbReference type="PANTHER" id="PTHR11455">
    <property type="entry name" value="CRYPTOCHROME"/>
    <property type="match status" value="1"/>
</dbReference>
<evidence type="ECO:0000256" key="2">
    <source>
        <dbReference type="ARBA" id="ARBA00022827"/>
    </source>
</evidence>
<dbReference type="PANTHER" id="PTHR11455:SF9">
    <property type="entry name" value="CRYPTOCHROME CIRCADIAN CLOCK 5 ISOFORM X1"/>
    <property type="match status" value="1"/>
</dbReference>
<name>A0A850DT42_9MICO</name>
<keyword evidence="6" id="KW-0456">Lyase</keyword>
<evidence type="ECO:0000313" key="6">
    <source>
        <dbReference type="EMBL" id="NUU27809.1"/>
    </source>
</evidence>
<keyword evidence="1 3" id="KW-0285">Flavoprotein</keyword>
<dbReference type="GO" id="GO:0003904">
    <property type="term" value="F:deoxyribodipyrimidine photo-lyase activity"/>
    <property type="evidence" value="ECO:0007669"/>
    <property type="project" value="TreeGrafter"/>
</dbReference>
<dbReference type="Proteomes" id="UP000539146">
    <property type="component" value="Unassembled WGS sequence"/>
</dbReference>
<dbReference type="InterPro" id="IPR002081">
    <property type="entry name" value="Cryptochrome/DNA_photolyase_1"/>
</dbReference>
<dbReference type="InterPro" id="IPR036134">
    <property type="entry name" value="Crypto/Photolyase_FAD-like_sf"/>
</dbReference>
<dbReference type="InterPro" id="IPR005101">
    <property type="entry name" value="Cryptochr/Photolyase_FAD-bd"/>
</dbReference>